<reference evidence="1 2" key="1">
    <citation type="submission" date="2020-02" db="EMBL/GenBank/DDBJ databases">
        <title>Characterization of phylogenetic diversity of novel bifidobacterial species isolated in Czech ZOOs.</title>
        <authorList>
            <person name="Lugli G.A."/>
            <person name="Vera N.B."/>
            <person name="Ventura M."/>
        </authorList>
    </citation>
    <scope>NUCLEOTIDE SEQUENCE [LARGE SCALE GENOMIC DNA]</scope>
    <source>
        <strain evidence="1 2">DSM 109957</strain>
    </source>
</reference>
<evidence type="ECO:0000313" key="2">
    <source>
        <dbReference type="Proteomes" id="UP000532194"/>
    </source>
</evidence>
<dbReference type="RefSeq" id="WP_169172437.1">
    <property type="nucleotide sequence ID" value="NZ_JAAIII010000004.1"/>
</dbReference>
<accession>A0A7Y0HTU3</accession>
<sequence length="105" mass="12187">MVFENLIVAETMKRHFNEGHDPRLMFYRDDSKIEVDLFDYTDMHHPQIIEIKSGQTYHDRFAKSLGTVGEQLSVPANERYVVARVADSFQSNGIRVVSAADWLKR</sequence>
<organism evidence="1 2">
    <name type="scientific">Bifidobacterium oedipodis</name>
    <dbReference type="NCBI Taxonomy" id="2675322"/>
    <lineage>
        <taxon>Bacteria</taxon>
        <taxon>Bacillati</taxon>
        <taxon>Actinomycetota</taxon>
        <taxon>Actinomycetes</taxon>
        <taxon>Bifidobacteriales</taxon>
        <taxon>Bifidobacteriaceae</taxon>
        <taxon>Bifidobacterium</taxon>
    </lineage>
</organism>
<dbReference type="EMBL" id="JAAIII010000004">
    <property type="protein sequence ID" value="NMM94427.1"/>
    <property type="molecule type" value="Genomic_DNA"/>
</dbReference>
<evidence type="ECO:0000313" key="1">
    <source>
        <dbReference type="EMBL" id="NMM94427.1"/>
    </source>
</evidence>
<dbReference type="Proteomes" id="UP000532194">
    <property type="component" value="Unassembled WGS sequence"/>
</dbReference>
<name>A0A7Y0HTU3_9BIFI</name>
<gene>
    <name evidence="1" type="ORF">G1C95_1614</name>
</gene>
<comment type="caution">
    <text evidence="1">The sequence shown here is derived from an EMBL/GenBank/DDBJ whole genome shotgun (WGS) entry which is preliminary data.</text>
</comment>
<keyword evidence="2" id="KW-1185">Reference proteome</keyword>
<protein>
    <submittedName>
        <fullName evidence="1">ATPase AAA</fullName>
    </submittedName>
</protein>
<proteinExistence type="predicted"/>
<dbReference type="AlphaFoldDB" id="A0A7Y0HTU3"/>